<dbReference type="EMBL" id="BMAV01005856">
    <property type="protein sequence ID" value="GFY47248.1"/>
    <property type="molecule type" value="Genomic_DNA"/>
</dbReference>
<keyword evidence="2" id="KW-1185">Reference proteome</keyword>
<proteinExistence type="predicted"/>
<dbReference type="Proteomes" id="UP000886998">
    <property type="component" value="Unassembled WGS sequence"/>
</dbReference>
<comment type="caution">
    <text evidence="1">The sequence shown here is derived from an EMBL/GenBank/DDBJ whole genome shotgun (WGS) entry which is preliminary data.</text>
</comment>
<accession>A0A8X6X5F5</accession>
<name>A0A8X6X5F5_9ARAC</name>
<organism evidence="1 2">
    <name type="scientific">Trichonephila inaurata madagascariensis</name>
    <dbReference type="NCBI Taxonomy" id="2747483"/>
    <lineage>
        <taxon>Eukaryota</taxon>
        <taxon>Metazoa</taxon>
        <taxon>Ecdysozoa</taxon>
        <taxon>Arthropoda</taxon>
        <taxon>Chelicerata</taxon>
        <taxon>Arachnida</taxon>
        <taxon>Araneae</taxon>
        <taxon>Araneomorphae</taxon>
        <taxon>Entelegynae</taxon>
        <taxon>Araneoidea</taxon>
        <taxon>Nephilidae</taxon>
        <taxon>Trichonephila</taxon>
        <taxon>Trichonephila inaurata</taxon>
    </lineage>
</organism>
<reference evidence="1" key="1">
    <citation type="submission" date="2020-08" db="EMBL/GenBank/DDBJ databases">
        <title>Multicomponent nature underlies the extraordinary mechanical properties of spider dragline silk.</title>
        <authorList>
            <person name="Kono N."/>
            <person name="Nakamura H."/>
            <person name="Mori M."/>
            <person name="Yoshida Y."/>
            <person name="Ohtoshi R."/>
            <person name="Malay A.D."/>
            <person name="Moran D.A.P."/>
            <person name="Tomita M."/>
            <person name="Numata K."/>
            <person name="Arakawa K."/>
        </authorList>
    </citation>
    <scope>NUCLEOTIDE SEQUENCE</scope>
</reference>
<evidence type="ECO:0000313" key="2">
    <source>
        <dbReference type="Proteomes" id="UP000886998"/>
    </source>
</evidence>
<gene>
    <name evidence="1" type="ORF">TNIN_153761</name>
</gene>
<dbReference type="OrthoDB" id="10317743at2759"/>
<dbReference type="AlphaFoldDB" id="A0A8X6X5F5"/>
<sequence length="389" mass="46201">MRLIEDFNTVPSLSFLTKSWVVATVWNSSDITRTISRCLSNFDQDEVEIQWEEIKCQVAYIIENIEDISEDSVDEMQAMVAPIGKHILDMLTFIHFSPSFKNFGLRLPVKYWTSYGTVDTKRLEKLLVQDDEIDVAFRYNLACNDCFEKNLEELFPLLTHKQRNNFRCLGENRELLSYWTHRLLDNLPAFVSLTEQYNTYMNDHDYSAHQFAFLYTLLTGNKSGIEYFWNFLTRKEYELVVRNHISFVAVQYCEKAIHAYDLNPRPDTHYEDAMYFLMSKLDEDTRMQILRSDSFCLVAFFRRYPFLGVLSKYAGLLINDLEWNHISWLLFEIIRTEKYEMPSFDLDLFDDLWRACPQSVKADIKNNSLNRLQLMKKSTERGFYNKVNF</sequence>
<evidence type="ECO:0000313" key="1">
    <source>
        <dbReference type="EMBL" id="GFY47248.1"/>
    </source>
</evidence>
<protein>
    <submittedName>
        <fullName evidence="1">Uncharacterized protein</fullName>
    </submittedName>
</protein>